<dbReference type="SUPFAM" id="SSF46785">
    <property type="entry name" value="Winged helix' DNA-binding domain"/>
    <property type="match status" value="1"/>
</dbReference>
<dbReference type="GO" id="GO:0005829">
    <property type="term" value="C:cytosol"/>
    <property type="evidence" value="ECO:0007669"/>
    <property type="project" value="TreeGrafter"/>
</dbReference>
<dbReference type="GO" id="GO:0003677">
    <property type="term" value="F:DNA binding"/>
    <property type="evidence" value="ECO:0007669"/>
    <property type="project" value="UniProtKB-KW"/>
</dbReference>
<dbReference type="Proteomes" id="UP000295504">
    <property type="component" value="Unassembled WGS sequence"/>
</dbReference>
<dbReference type="Gene3D" id="2.60.120.10">
    <property type="entry name" value="Jelly Rolls"/>
    <property type="match status" value="1"/>
</dbReference>
<evidence type="ECO:0000313" key="7">
    <source>
        <dbReference type="Proteomes" id="UP000295504"/>
    </source>
</evidence>
<comment type="caution">
    <text evidence="6">The sequence shown here is derived from an EMBL/GenBank/DDBJ whole genome shotgun (WGS) entry which is preliminary data.</text>
</comment>
<evidence type="ECO:0000259" key="5">
    <source>
        <dbReference type="PROSITE" id="PS51063"/>
    </source>
</evidence>
<proteinExistence type="predicted"/>
<keyword evidence="7" id="KW-1185">Reference proteome</keyword>
<dbReference type="SMART" id="SM00419">
    <property type="entry name" value="HTH_CRP"/>
    <property type="match status" value="1"/>
</dbReference>
<feature type="domain" description="HTH crp-type" evidence="5">
    <location>
        <begin position="144"/>
        <end position="211"/>
    </location>
</feature>
<dbReference type="PANTHER" id="PTHR24567">
    <property type="entry name" value="CRP FAMILY TRANSCRIPTIONAL REGULATORY PROTEIN"/>
    <property type="match status" value="1"/>
</dbReference>
<feature type="domain" description="Cyclic nucleotide-binding" evidence="4">
    <location>
        <begin position="48"/>
        <end position="130"/>
    </location>
</feature>
<sequence length="211" mass="24548">MSNQLQKSFLFKHLHIDKLTNIFKAINYRTVIYAKGSYIENCDREIGIVLSGKIEIQKNLITGKKIIMNKIKGGDVFGLANLFQESVSNVTSLYVKSESVVMFINEEGLLKLFQLDENIQRNYLGYISGRIHFLNQRVECFTQDNIEERIINYIKQLKVQQNNKKQVTLNLSKSELADYLGISRPSLYRILKKLEEDKYLILEANKIILYD</sequence>
<dbReference type="SUPFAM" id="SSF51206">
    <property type="entry name" value="cAMP-binding domain-like"/>
    <property type="match status" value="1"/>
</dbReference>
<organism evidence="6 7">
    <name type="scientific">Serpentinicella alkaliphila</name>
    <dbReference type="NCBI Taxonomy" id="1734049"/>
    <lineage>
        <taxon>Bacteria</taxon>
        <taxon>Bacillati</taxon>
        <taxon>Bacillota</taxon>
        <taxon>Clostridia</taxon>
        <taxon>Peptostreptococcales</taxon>
        <taxon>Natronincolaceae</taxon>
        <taxon>Serpentinicella</taxon>
    </lineage>
</organism>
<evidence type="ECO:0000256" key="2">
    <source>
        <dbReference type="ARBA" id="ARBA00023125"/>
    </source>
</evidence>
<name>A0A4V6NSB6_9FIRM</name>
<accession>A0A4V6NSB6</accession>
<dbReference type="Pfam" id="PF13545">
    <property type="entry name" value="HTH_Crp_2"/>
    <property type="match status" value="1"/>
</dbReference>
<gene>
    <name evidence="6" type="ORF">EDD79_103916</name>
</gene>
<keyword evidence="2" id="KW-0238">DNA-binding</keyword>
<dbReference type="GO" id="GO:0003700">
    <property type="term" value="F:DNA-binding transcription factor activity"/>
    <property type="evidence" value="ECO:0007669"/>
    <property type="project" value="TreeGrafter"/>
</dbReference>
<dbReference type="InterPro" id="IPR018490">
    <property type="entry name" value="cNMP-bd_dom_sf"/>
</dbReference>
<dbReference type="PANTHER" id="PTHR24567:SF58">
    <property type="entry name" value="CYCLIC AMP-BINDING REGULATORY PROTEIN"/>
    <property type="match status" value="1"/>
</dbReference>
<dbReference type="AlphaFoldDB" id="A0A4V6NSB6"/>
<dbReference type="InterPro" id="IPR014710">
    <property type="entry name" value="RmlC-like_jellyroll"/>
</dbReference>
<evidence type="ECO:0000259" key="4">
    <source>
        <dbReference type="PROSITE" id="PS50042"/>
    </source>
</evidence>
<keyword evidence="1" id="KW-0805">Transcription regulation</keyword>
<dbReference type="InterPro" id="IPR012318">
    <property type="entry name" value="HTH_CRP"/>
</dbReference>
<dbReference type="CDD" id="cd00038">
    <property type="entry name" value="CAP_ED"/>
    <property type="match status" value="1"/>
</dbReference>
<dbReference type="PROSITE" id="PS50042">
    <property type="entry name" value="CNMP_BINDING_3"/>
    <property type="match status" value="1"/>
</dbReference>
<dbReference type="Pfam" id="PF00027">
    <property type="entry name" value="cNMP_binding"/>
    <property type="match status" value="1"/>
</dbReference>
<dbReference type="PROSITE" id="PS51063">
    <property type="entry name" value="HTH_CRP_2"/>
    <property type="match status" value="1"/>
</dbReference>
<dbReference type="OrthoDB" id="3176638at2"/>
<evidence type="ECO:0000256" key="3">
    <source>
        <dbReference type="ARBA" id="ARBA00023163"/>
    </source>
</evidence>
<dbReference type="InterPro" id="IPR000595">
    <property type="entry name" value="cNMP-bd_dom"/>
</dbReference>
<evidence type="ECO:0000256" key="1">
    <source>
        <dbReference type="ARBA" id="ARBA00023015"/>
    </source>
</evidence>
<evidence type="ECO:0000313" key="6">
    <source>
        <dbReference type="EMBL" id="TCP98983.1"/>
    </source>
</evidence>
<dbReference type="EMBL" id="SLYC01000039">
    <property type="protein sequence ID" value="TCP98983.1"/>
    <property type="molecule type" value="Genomic_DNA"/>
</dbReference>
<dbReference type="InterPro" id="IPR050397">
    <property type="entry name" value="Env_Response_Regulators"/>
</dbReference>
<dbReference type="RefSeq" id="WP_132849316.1">
    <property type="nucleotide sequence ID" value="NZ_CP058648.1"/>
</dbReference>
<reference evidence="6 7" key="1">
    <citation type="submission" date="2019-03" db="EMBL/GenBank/DDBJ databases">
        <title>Genomic Encyclopedia of Type Strains, Phase IV (KMG-IV): sequencing the most valuable type-strain genomes for metagenomic binning, comparative biology and taxonomic classification.</title>
        <authorList>
            <person name="Goeker M."/>
        </authorList>
    </citation>
    <scope>NUCLEOTIDE SEQUENCE [LARGE SCALE GENOMIC DNA]</scope>
    <source>
        <strain evidence="6 7">DSM 100013</strain>
    </source>
</reference>
<keyword evidence="3" id="KW-0804">Transcription</keyword>
<dbReference type="InterPro" id="IPR036390">
    <property type="entry name" value="WH_DNA-bd_sf"/>
</dbReference>
<protein>
    <submittedName>
        <fullName evidence="6">Crp/Fnr family transcriptional regulator</fullName>
    </submittedName>
</protein>